<dbReference type="SUPFAM" id="SSF48452">
    <property type="entry name" value="TPR-like"/>
    <property type="match status" value="1"/>
</dbReference>
<evidence type="ECO:0008006" key="3">
    <source>
        <dbReference type="Google" id="ProtNLM"/>
    </source>
</evidence>
<proteinExistence type="predicted"/>
<comment type="caution">
    <text evidence="1">The sequence shown here is derived from an EMBL/GenBank/DDBJ whole genome shotgun (WGS) entry which is preliminary data.</text>
</comment>
<organism evidence="1 2">
    <name type="scientific">Flavobacterium pokkalii</name>
    <dbReference type="NCBI Taxonomy" id="1940408"/>
    <lineage>
        <taxon>Bacteria</taxon>
        <taxon>Pseudomonadati</taxon>
        <taxon>Bacteroidota</taxon>
        <taxon>Flavobacteriia</taxon>
        <taxon>Flavobacteriales</taxon>
        <taxon>Flavobacteriaceae</taxon>
        <taxon>Flavobacterium</taxon>
    </lineage>
</organism>
<sequence length="763" mass="89354">MKRIFLSKLVVVFSGVLMFAYGVIYACGGGDWFDNWYYNSNFTPETFVDESYSPLFLSGDVFYGIGFDNGHNSRFNNQIVAEWQSFLKGKMNPQYVKEFLLENNRRITVEELYFFFKTKKENESSLGFASKMNLKEAKIKEFINFLYLAQQIETVSIGEENWGYDPVVSKEFVNSDVIEEIENKYNTTKDLFLKNRYWFQTIKAYFYSDTKQRAIDFFHKTESLIPKNTLYYRAIGYLAGIHYKQGNYAVSNYLYSQVFDKCPEMRVVAAYSFRPQEESDWKQSLEMAKTKEEKAALWAIRGYYNDEEEAVAKIFELDPKSPHLDYLLTRLINNQENKIGGDRGNPVLEISKKEQISKLSPSVLELVTKINASNATAKPYLWNMALGYLQTLHGKYLMADKNYSQAEKEMPKTVLASSQLRLLRFVNNLNKITKIDDHSTQTILKDLKWLYQELPKENIENFRFDHASNWSRCYLSSLFKVQNNAVMAELFSQSTEYYSGNMGNSFYDDEKNLLDMKTFLSKSNKTQLEQIAEGIYDLRLKDIINFQAVKATFQNKIPDAIAFLKQTDSIQLQLFYGNPFNGNIKDCHDCEHLAFQKKKYSKIDFLNTIQLMQEKLAANEDVYNNSLLLGNAFYNISHFGNARTFYEINIVGYGSSPTYFRESMKKMIVDCSVSKMYYQKALLAATTKEQKAKCSYLLAKCERNDFYNQRYYFKNKSYWEFYGDKLNFLAWNGFKTLQKDYSDTKYYQDVIRECGYFNTFINQ</sequence>
<dbReference type="EMBL" id="NASZ01000001">
    <property type="protein sequence ID" value="MBD0723841.1"/>
    <property type="molecule type" value="Genomic_DNA"/>
</dbReference>
<reference evidence="1 2" key="1">
    <citation type="journal article" date="2020" name="Microbiol. Res.">
        <title>Flavobacterium pokkalii sp. nov., a novel plant growth promoting native rhizobacteria isolated from pokkali rice grown in coastal saline affected agricultural regions of southern India, Kerala.</title>
        <authorList>
            <person name="Menon R.R."/>
            <person name="Kumari S."/>
            <person name="Viver T."/>
            <person name="Rameshkumar N."/>
        </authorList>
    </citation>
    <scope>NUCLEOTIDE SEQUENCE [LARGE SCALE GENOMIC DNA]</scope>
    <source>
        <strain evidence="1 2">L1I52</strain>
    </source>
</reference>
<dbReference type="PROSITE" id="PS51257">
    <property type="entry name" value="PROKAR_LIPOPROTEIN"/>
    <property type="match status" value="1"/>
</dbReference>
<keyword evidence="2" id="KW-1185">Reference proteome</keyword>
<evidence type="ECO:0000313" key="1">
    <source>
        <dbReference type="EMBL" id="MBD0723841.1"/>
    </source>
</evidence>
<name>A0ABR7UM11_9FLAO</name>
<dbReference type="InterPro" id="IPR011990">
    <property type="entry name" value="TPR-like_helical_dom_sf"/>
</dbReference>
<evidence type="ECO:0000313" key="2">
    <source>
        <dbReference type="Proteomes" id="UP000661715"/>
    </source>
</evidence>
<dbReference type="RefSeq" id="WP_188219424.1">
    <property type="nucleotide sequence ID" value="NZ_NASZ01000001.1"/>
</dbReference>
<dbReference type="Proteomes" id="UP000661715">
    <property type="component" value="Unassembled WGS sequence"/>
</dbReference>
<gene>
    <name evidence="1" type="ORF">B6A10_01460</name>
</gene>
<protein>
    <recommendedName>
        <fullName evidence="3">Tetratricopeptide repeat-containing protein</fullName>
    </recommendedName>
</protein>
<accession>A0ABR7UM11</accession>